<gene>
    <name evidence="1" type="ORF">RF55_19128</name>
</gene>
<reference evidence="1 2" key="1">
    <citation type="submission" date="2015-04" db="EMBL/GenBank/DDBJ databases">
        <title>Lasius niger genome sequencing.</title>
        <authorList>
            <person name="Konorov E.A."/>
            <person name="Nikitin M.A."/>
            <person name="Kirill M.V."/>
            <person name="Chang P."/>
        </authorList>
    </citation>
    <scope>NUCLEOTIDE SEQUENCE [LARGE SCALE GENOMIC DNA]</scope>
    <source>
        <tissue evidence="1">Whole</tissue>
    </source>
</reference>
<comment type="caution">
    <text evidence="1">The sequence shown here is derived from an EMBL/GenBank/DDBJ whole genome shotgun (WGS) entry which is preliminary data.</text>
</comment>
<sequence length="111" mass="13452">MVENFRKLGCLMNLKLHFLDSHFDYFPEILGDYSEKQGERFHQDIKEMGRRYHGRWDVNMMADFCWTLKRSVPVRGKKQSQDFEWFFKVLQHLRPYRAFLTPDLDSASQNT</sequence>
<keyword evidence="2" id="KW-1185">Reference proteome</keyword>
<dbReference type="PaxDb" id="67767-A0A0J7K0C5"/>
<name>A0A0J7K0C5_LASNI</name>
<protein>
    <submittedName>
        <fullName evidence="1">Uncharacterized protein</fullName>
    </submittedName>
</protein>
<dbReference type="Proteomes" id="UP000036403">
    <property type="component" value="Unassembled WGS sequence"/>
</dbReference>
<dbReference type="AlphaFoldDB" id="A0A0J7K0C5"/>
<accession>A0A0J7K0C5</accession>
<evidence type="ECO:0000313" key="2">
    <source>
        <dbReference type="Proteomes" id="UP000036403"/>
    </source>
</evidence>
<dbReference type="PANTHER" id="PTHR46114:SF1">
    <property type="entry name" value="ZAD DOMAIN-CONTAINING PROTEIN"/>
    <property type="match status" value="1"/>
</dbReference>
<evidence type="ECO:0000313" key="1">
    <source>
        <dbReference type="EMBL" id="KMQ83772.1"/>
    </source>
</evidence>
<dbReference type="EMBL" id="LBMM01018491">
    <property type="protein sequence ID" value="KMQ83772.1"/>
    <property type="molecule type" value="Genomic_DNA"/>
</dbReference>
<proteinExistence type="predicted"/>
<dbReference type="OrthoDB" id="7549774at2759"/>
<organism evidence="1 2">
    <name type="scientific">Lasius niger</name>
    <name type="common">Black garden ant</name>
    <dbReference type="NCBI Taxonomy" id="67767"/>
    <lineage>
        <taxon>Eukaryota</taxon>
        <taxon>Metazoa</taxon>
        <taxon>Ecdysozoa</taxon>
        <taxon>Arthropoda</taxon>
        <taxon>Hexapoda</taxon>
        <taxon>Insecta</taxon>
        <taxon>Pterygota</taxon>
        <taxon>Neoptera</taxon>
        <taxon>Endopterygota</taxon>
        <taxon>Hymenoptera</taxon>
        <taxon>Apocrita</taxon>
        <taxon>Aculeata</taxon>
        <taxon>Formicoidea</taxon>
        <taxon>Formicidae</taxon>
        <taxon>Formicinae</taxon>
        <taxon>Lasius</taxon>
        <taxon>Lasius</taxon>
    </lineage>
</organism>
<dbReference type="PANTHER" id="PTHR46114">
    <property type="entry name" value="APPLE DOMAIN-CONTAINING PROTEIN"/>
    <property type="match status" value="1"/>
</dbReference>